<name>A0ABX2T9T9_9PROT</name>
<keyword evidence="5" id="KW-1185">Reference proteome</keyword>
<organism evidence="4 5">
    <name type="scientific">Azospirillum oleiclasticum</name>
    <dbReference type="NCBI Taxonomy" id="2735135"/>
    <lineage>
        <taxon>Bacteria</taxon>
        <taxon>Pseudomonadati</taxon>
        <taxon>Pseudomonadota</taxon>
        <taxon>Alphaproteobacteria</taxon>
        <taxon>Rhodospirillales</taxon>
        <taxon>Azospirillaceae</taxon>
        <taxon>Azospirillum</taxon>
    </lineage>
</organism>
<dbReference type="Pfam" id="PF00884">
    <property type="entry name" value="Sulfatase"/>
    <property type="match status" value="1"/>
</dbReference>
<comment type="caution">
    <text evidence="4">The sequence shown here is derived from an EMBL/GenBank/DDBJ whole genome shotgun (WGS) entry which is preliminary data.</text>
</comment>
<keyword evidence="1" id="KW-0479">Metal-binding</keyword>
<dbReference type="InterPro" id="IPR000917">
    <property type="entry name" value="Sulfatase_N"/>
</dbReference>
<evidence type="ECO:0000256" key="2">
    <source>
        <dbReference type="ARBA" id="ARBA00022801"/>
    </source>
</evidence>
<dbReference type="PANTHER" id="PTHR45953:SF1">
    <property type="entry name" value="IDURONATE 2-SULFATASE"/>
    <property type="match status" value="1"/>
</dbReference>
<dbReference type="SUPFAM" id="SSF53649">
    <property type="entry name" value="Alkaline phosphatase-like"/>
    <property type="match status" value="1"/>
</dbReference>
<keyword evidence="2" id="KW-0378">Hydrolase</keyword>
<gene>
    <name evidence="4" type="ORF">HND93_14565</name>
</gene>
<reference evidence="4 5" key="1">
    <citation type="submission" date="2020-05" db="EMBL/GenBank/DDBJ databases">
        <title>Azospirillum oleiclasticum sp. nov, a nitrogen-fixing and heavy crude oil-emulsifying bacterium isolated from the crude oil of Yumen Oilfield.</title>
        <authorList>
            <person name="Wu D."/>
            <person name="Cai M."/>
            <person name="Zhang X."/>
        </authorList>
    </citation>
    <scope>NUCLEOTIDE SEQUENCE [LARGE SCALE GENOMIC DNA]</scope>
    <source>
        <strain evidence="4 5">ROY-1-1-2</strain>
    </source>
</reference>
<dbReference type="InterPro" id="IPR017850">
    <property type="entry name" value="Alkaline_phosphatase_core_sf"/>
</dbReference>
<dbReference type="RefSeq" id="WP_180282715.1">
    <property type="nucleotide sequence ID" value="NZ_JABFDB010000010.1"/>
</dbReference>
<evidence type="ECO:0000256" key="1">
    <source>
        <dbReference type="ARBA" id="ARBA00022723"/>
    </source>
</evidence>
<evidence type="ECO:0000313" key="5">
    <source>
        <dbReference type="Proteomes" id="UP000584642"/>
    </source>
</evidence>
<dbReference type="PANTHER" id="PTHR45953">
    <property type="entry name" value="IDURONATE 2-SULFATASE"/>
    <property type="match status" value="1"/>
</dbReference>
<protein>
    <submittedName>
        <fullName evidence="4">Sulfatase-like hydrolase/transferase</fullName>
    </submittedName>
</protein>
<evidence type="ECO:0000313" key="4">
    <source>
        <dbReference type="EMBL" id="NYZ20934.1"/>
    </source>
</evidence>
<evidence type="ECO:0000259" key="3">
    <source>
        <dbReference type="Pfam" id="PF00884"/>
    </source>
</evidence>
<dbReference type="EMBL" id="JABFDB010000010">
    <property type="protein sequence ID" value="NYZ20934.1"/>
    <property type="molecule type" value="Genomic_DNA"/>
</dbReference>
<dbReference type="Proteomes" id="UP000584642">
    <property type="component" value="Unassembled WGS sequence"/>
</dbReference>
<proteinExistence type="predicted"/>
<dbReference type="Gene3D" id="3.40.720.10">
    <property type="entry name" value="Alkaline Phosphatase, subunit A"/>
    <property type="match status" value="1"/>
</dbReference>
<sequence length="534" mass="59888">MPKQPNFLLFITDQMRADHLGCYGNRVVRTSAIDAIARGGVAFDRFYVANPACMPNRAAMVTGRMPSANGVRCNGIPLSLTANTFIDLMRLQGWQTAAVGKIHLQTMTAWPPVQRPDYGDRRAPPAGHGDADLIDRRHPDYMQEAKARWETDPDHDLKLPFYGFEHVDLTAMHADDVHGHYGRWLAARHPDPKSLIGRANSLPFKGISDFQAWRTRVPEELYSTSYIAERTEAFLRSHAAGGEGRPFLLQCSFNDPHHPFTPPGKYFDMYDPADIELPASFASTDDEVPPPVRLLRRLRDEGRNDREGWTIKAVAENDVRQAIALTYGAITMIDDAIARILRVLEETGQAEDTVIIFTSDHGDFMGDHQLILKGPLHYDGLVRVPFIWNDPQTRQRGGERSATLGSTIDIASTILSRAGLAPYHDMQGVDLAAASGPEGTGAREALLIEEDNQRAFLGFDRTVRLRTLVTDRWRFSLYRGVPWGELYDLRDDPTERHNLWDDPAARPVRDELTARLLHTVLHLQPQSPLPVGQA</sequence>
<feature type="domain" description="Sulfatase N-terminal" evidence="3">
    <location>
        <begin position="5"/>
        <end position="419"/>
    </location>
</feature>
<accession>A0ABX2T9T9</accession>